<sequence length="82" mass="9053">MHGLSWSIGNGQQARFWIDDWLGGFGPLLAYATQEIPDAVLPPSCNNDGDLVIWNFSKSLMFSVSSAHDLLHGDMHLNDNPL</sequence>
<dbReference type="AlphaFoldDB" id="B9RLY7"/>
<accession>B9RLY7</accession>
<proteinExistence type="predicted"/>
<dbReference type="EMBL" id="EQ973788">
    <property type="protein sequence ID" value="EEF47862.1"/>
    <property type="molecule type" value="Genomic_DNA"/>
</dbReference>
<keyword evidence="2" id="KW-1185">Reference proteome</keyword>
<organism evidence="1 2">
    <name type="scientific">Ricinus communis</name>
    <name type="common">Castor bean</name>
    <dbReference type="NCBI Taxonomy" id="3988"/>
    <lineage>
        <taxon>Eukaryota</taxon>
        <taxon>Viridiplantae</taxon>
        <taxon>Streptophyta</taxon>
        <taxon>Embryophyta</taxon>
        <taxon>Tracheophyta</taxon>
        <taxon>Spermatophyta</taxon>
        <taxon>Magnoliopsida</taxon>
        <taxon>eudicotyledons</taxon>
        <taxon>Gunneridae</taxon>
        <taxon>Pentapetalae</taxon>
        <taxon>rosids</taxon>
        <taxon>fabids</taxon>
        <taxon>Malpighiales</taxon>
        <taxon>Euphorbiaceae</taxon>
        <taxon>Acalyphoideae</taxon>
        <taxon>Acalypheae</taxon>
        <taxon>Ricinus</taxon>
    </lineage>
</organism>
<name>B9RLY7_RICCO</name>
<evidence type="ECO:0000313" key="2">
    <source>
        <dbReference type="Proteomes" id="UP000008311"/>
    </source>
</evidence>
<dbReference type="Proteomes" id="UP000008311">
    <property type="component" value="Unassembled WGS sequence"/>
</dbReference>
<gene>
    <name evidence="1" type="ORF">RCOM_1472040</name>
</gene>
<protein>
    <recommendedName>
        <fullName evidence="3">Reverse transcriptase zinc-binding domain-containing protein</fullName>
    </recommendedName>
</protein>
<reference evidence="2" key="1">
    <citation type="journal article" date="2010" name="Nat. Biotechnol.">
        <title>Draft genome sequence of the oilseed species Ricinus communis.</title>
        <authorList>
            <person name="Chan A.P."/>
            <person name="Crabtree J."/>
            <person name="Zhao Q."/>
            <person name="Lorenzi H."/>
            <person name="Orvis J."/>
            <person name="Puiu D."/>
            <person name="Melake-Berhan A."/>
            <person name="Jones K.M."/>
            <person name="Redman J."/>
            <person name="Chen G."/>
            <person name="Cahoon E.B."/>
            <person name="Gedil M."/>
            <person name="Stanke M."/>
            <person name="Haas B.J."/>
            <person name="Wortman J.R."/>
            <person name="Fraser-Liggett C.M."/>
            <person name="Ravel J."/>
            <person name="Rabinowicz P.D."/>
        </authorList>
    </citation>
    <scope>NUCLEOTIDE SEQUENCE [LARGE SCALE GENOMIC DNA]</scope>
    <source>
        <strain evidence="2">cv. Hale</strain>
    </source>
</reference>
<evidence type="ECO:0000313" key="1">
    <source>
        <dbReference type="EMBL" id="EEF47862.1"/>
    </source>
</evidence>
<dbReference type="InParanoid" id="B9RLY7"/>
<evidence type="ECO:0008006" key="3">
    <source>
        <dbReference type="Google" id="ProtNLM"/>
    </source>
</evidence>